<dbReference type="Gene3D" id="3.30.460.20">
    <property type="entry name" value="CorA soluble domain-like"/>
    <property type="match status" value="1"/>
</dbReference>
<dbReference type="EMBL" id="JBGQPK010000008">
    <property type="protein sequence ID" value="MFL2028694.1"/>
    <property type="molecule type" value="Genomic_DNA"/>
</dbReference>
<accession>A0ABW8U9Z1</accession>
<evidence type="ECO:0000256" key="1">
    <source>
        <dbReference type="ARBA" id="ARBA00004141"/>
    </source>
</evidence>
<dbReference type="PANTHER" id="PTHR47891">
    <property type="entry name" value="TRANSPORTER-RELATED"/>
    <property type="match status" value="1"/>
</dbReference>
<dbReference type="Pfam" id="PF01544">
    <property type="entry name" value="CorA"/>
    <property type="match status" value="1"/>
</dbReference>
<comment type="subcellular location">
    <subcellularLocation>
        <location evidence="1">Membrane</location>
        <topology evidence="1">Multi-pass membrane protein</topology>
    </subcellularLocation>
</comment>
<keyword evidence="3 6" id="KW-0812">Transmembrane</keyword>
<evidence type="ECO:0000313" key="8">
    <source>
        <dbReference type="Proteomes" id="UP001625389"/>
    </source>
</evidence>
<dbReference type="Gene3D" id="1.20.58.340">
    <property type="entry name" value="Magnesium transport protein CorA, transmembrane region"/>
    <property type="match status" value="2"/>
</dbReference>
<organism evidence="7 8">
    <name type="scientific">Loigolactobacillus zhaoyuanensis</name>
    <dbReference type="NCBI Taxonomy" id="2486017"/>
    <lineage>
        <taxon>Bacteria</taxon>
        <taxon>Bacillati</taxon>
        <taxon>Bacillota</taxon>
        <taxon>Bacilli</taxon>
        <taxon>Lactobacillales</taxon>
        <taxon>Lactobacillaceae</taxon>
        <taxon>Loigolactobacillus</taxon>
    </lineage>
</organism>
<protein>
    <submittedName>
        <fullName evidence="7">Magnesium transporter CorA family protein</fullName>
    </submittedName>
</protein>
<dbReference type="SUPFAM" id="SSF143865">
    <property type="entry name" value="CorA soluble domain-like"/>
    <property type="match status" value="1"/>
</dbReference>
<proteinExistence type="inferred from homology"/>
<feature type="transmembrane region" description="Helical" evidence="6">
    <location>
        <begin position="254"/>
        <end position="276"/>
    </location>
</feature>
<dbReference type="InterPro" id="IPR045863">
    <property type="entry name" value="CorA_TM1_TM2"/>
</dbReference>
<dbReference type="InterPro" id="IPR045861">
    <property type="entry name" value="CorA_cytoplasmic_dom"/>
</dbReference>
<keyword evidence="5 6" id="KW-0472">Membrane</keyword>
<dbReference type="Proteomes" id="UP001625389">
    <property type="component" value="Unassembled WGS sequence"/>
</dbReference>
<evidence type="ECO:0000256" key="3">
    <source>
        <dbReference type="ARBA" id="ARBA00022692"/>
    </source>
</evidence>
<dbReference type="CDD" id="cd12827">
    <property type="entry name" value="EcCorA_ZntB-like_u2"/>
    <property type="match status" value="1"/>
</dbReference>
<reference evidence="7 8" key="1">
    <citation type="submission" date="2024-08" db="EMBL/GenBank/DDBJ databases">
        <authorList>
            <person name="Arias E."/>
        </authorList>
    </citation>
    <scope>NUCLEOTIDE SEQUENCE [LARGE SCALE GENOMIC DNA]</scope>
    <source>
        <strain evidence="7 8">FAM 25317</strain>
    </source>
</reference>
<evidence type="ECO:0000256" key="5">
    <source>
        <dbReference type="ARBA" id="ARBA00023136"/>
    </source>
</evidence>
<evidence type="ECO:0000313" key="7">
    <source>
        <dbReference type="EMBL" id="MFL2028694.1"/>
    </source>
</evidence>
<evidence type="ECO:0000256" key="6">
    <source>
        <dbReference type="SAM" id="Phobius"/>
    </source>
</evidence>
<comment type="similarity">
    <text evidence="2">Belongs to the CorA metal ion transporter (MIT) (TC 1.A.35) family.</text>
</comment>
<keyword evidence="8" id="KW-1185">Reference proteome</keyword>
<dbReference type="InterPro" id="IPR002523">
    <property type="entry name" value="MgTranspt_CorA/ZnTranspt_ZntB"/>
</dbReference>
<comment type="caution">
    <text evidence="7">The sequence shown here is derived from an EMBL/GenBank/DDBJ whole genome shotgun (WGS) entry which is preliminary data.</text>
</comment>
<evidence type="ECO:0000256" key="2">
    <source>
        <dbReference type="ARBA" id="ARBA00009765"/>
    </source>
</evidence>
<dbReference type="InterPro" id="IPR047199">
    <property type="entry name" value="CorA-like"/>
</dbReference>
<dbReference type="RefSeq" id="WP_407137018.1">
    <property type="nucleotide sequence ID" value="NZ_JBGQPK010000008.1"/>
</dbReference>
<feature type="transmembrane region" description="Helical" evidence="6">
    <location>
        <begin position="288"/>
        <end position="309"/>
    </location>
</feature>
<evidence type="ECO:0000256" key="4">
    <source>
        <dbReference type="ARBA" id="ARBA00022989"/>
    </source>
</evidence>
<gene>
    <name evidence="7" type="ORF">ACEN34_03590</name>
</gene>
<keyword evidence="4 6" id="KW-1133">Transmembrane helix</keyword>
<sequence>MINYFHTVNDQLLPLNAYQRNCWVHVERPTMTEISQLQSRFTIPRDYLTAVLDDKENPRTEGVEQSIIERPALILTRFPHETVSPLGYNEYTTYPFAIILTADALITVSNHPALFVRDFLLHQPRLNSDNHERLTLKLIWFINKSYLDCLDQNSHMMNSLEKTLTLATENNDLFQLTAMQKSLIRFQSALQQNKQLLTTLQDSEFYFETKPFIELLRDILIESDQAATMTAQQKQIIDEYNTTVSSIVSNNLNIIMKVLTSITIILTIPTIVGGIYGMNVHLPGASGAHAFAVIIFWTLVCSWLAAWWLRHHHFF</sequence>
<dbReference type="SUPFAM" id="SSF144083">
    <property type="entry name" value="Magnesium transport protein CorA, transmembrane region"/>
    <property type="match status" value="1"/>
</dbReference>
<name>A0ABW8U9Z1_9LACO</name>
<dbReference type="PANTHER" id="PTHR47891:SF2">
    <property type="entry name" value="MAGNESIUM AND COBALT TRANSPORTER"/>
    <property type="match status" value="1"/>
</dbReference>